<dbReference type="Proteomes" id="UP000316726">
    <property type="component" value="Chromosome 9"/>
</dbReference>
<dbReference type="OrthoDB" id="2019504at2759"/>
<dbReference type="InterPro" id="IPR016024">
    <property type="entry name" value="ARM-type_fold"/>
</dbReference>
<name>A0A5B8MUG4_9CHLO</name>
<keyword evidence="4" id="KW-0539">Nucleus</keyword>
<dbReference type="GO" id="GO:0005634">
    <property type="term" value="C:nucleus"/>
    <property type="evidence" value="ECO:0007669"/>
    <property type="project" value="UniProtKB-SubCell"/>
</dbReference>
<evidence type="ECO:0000313" key="6">
    <source>
        <dbReference type="EMBL" id="QDZ23092.1"/>
    </source>
</evidence>
<dbReference type="STRING" id="1764295.A0A5B8MUG4"/>
<dbReference type="SUPFAM" id="SSF48371">
    <property type="entry name" value="ARM repeat"/>
    <property type="match status" value="1"/>
</dbReference>
<feature type="compositionally biased region" description="Basic residues" evidence="5">
    <location>
        <begin position="394"/>
        <end position="407"/>
    </location>
</feature>
<evidence type="ECO:0000256" key="1">
    <source>
        <dbReference type="ARBA" id="ARBA00004123"/>
    </source>
</evidence>
<organism evidence="6 7">
    <name type="scientific">Chloropicon primus</name>
    <dbReference type="NCBI Taxonomy" id="1764295"/>
    <lineage>
        <taxon>Eukaryota</taxon>
        <taxon>Viridiplantae</taxon>
        <taxon>Chlorophyta</taxon>
        <taxon>Chloropicophyceae</taxon>
        <taxon>Chloropicales</taxon>
        <taxon>Chloropicaceae</taxon>
        <taxon>Chloropicon</taxon>
    </lineage>
</organism>
<reference evidence="6 7" key="1">
    <citation type="submission" date="2018-07" db="EMBL/GenBank/DDBJ databases">
        <title>The complete nuclear genome of the prasinophyte Chloropicon primus (CCMP1205).</title>
        <authorList>
            <person name="Pombert J.-F."/>
            <person name="Otis C."/>
            <person name="Turmel M."/>
            <person name="Lemieux C."/>
        </authorList>
    </citation>
    <scope>NUCLEOTIDE SEQUENCE [LARGE SCALE GENOMIC DNA]</scope>
    <source>
        <strain evidence="6 7">CCMP1205</strain>
    </source>
</reference>
<dbReference type="Pfam" id="PF05997">
    <property type="entry name" value="Nop52"/>
    <property type="match status" value="1"/>
</dbReference>
<evidence type="ECO:0000256" key="4">
    <source>
        <dbReference type="ARBA" id="ARBA00023242"/>
    </source>
</evidence>
<keyword evidence="3" id="KW-0698">rRNA processing</keyword>
<dbReference type="InterPro" id="IPR010301">
    <property type="entry name" value="RRP1"/>
</dbReference>
<feature type="region of interest" description="Disordered" evidence="5">
    <location>
        <begin position="1"/>
        <end position="39"/>
    </location>
</feature>
<evidence type="ECO:0000256" key="2">
    <source>
        <dbReference type="ARBA" id="ARBA00006374"/>
    </source>
</evidence>
<sequence>MGKKRTKGQVTQGLGEDFVGSGGGDEDSPGKRVKLNRKGKVQKLRPGIEKNISKLDHLKLKKDGEANGGSISDAYQSKFARGLASTDWHTRERALRAFEDWLSSSEEVESEGLRKMWKGLYYCFWHSDKVPVQQELAKRLADLVCSVEQHDVALTFWETFLDTMAREWSSIDRLRLDKFMSLVRMFIHACLKRLCKLEWHPEVVVPMWEVFGANLLKVNEVGSGMATSGLALHMTSVFVDELEQVCAGQTEGEGGGDLGHDLPDTIPSDVLSFLVEPFRILLCTNNSKALLKRVMVSVYAKLTQKCTRCMKEMESNASSEEVKKGYPFVQLDALEMAQELFNVAADASIARNNRDMIYDVIALLEELVDYQKTSGLFFNSTPASPVTPSDSKGSKRSKKSKKKKKKGVVFDMDKNQYFMFRKKDAVEVQRSPSAHRPLKGIIKC</sequence>
<keyword evidence="7" id="KW-1185">Reference proteome</keyword>
<dbReference type="GO" id="GO:0030688">
    <property type="term" value="C:preribosome, small subunit precursor"/>
    <property type="evidence" value="ECO:0007669"/>
    <property type="project" value="InterPro"/>
</dbReference>
<dbReference type="EMBL" id="CP031042">
    <property type="protein sequence ID" value="QDZ23092.1"/>
    <property type="molecule type" value="Genomic_DNA"/>
</dbReference>
<dbReference type="GO" id="GO:0006364">
    <property type="term" value="P:rRNA processing"/>
    <property type="evidence" value="ECO:0007669"/>
    <property type="project" value="UniProtKB-KW"/>
</dbReference>
<protein>
    <submittedName>
        <fullName evidence="6">Nucleolar protein Nop52</fullName>
    </submittedName>
</protein>
<dbReference type="PANTHER" id="PTHR13026">
    <property type="entry name" value="NNP-1 PROTEIN NOVEL NUCLEAR PROTEIN 1 NOP52"/>
    <property type="match status" value="1"/>
</dbReference>
<accession>A0A5B8MUG4</accession>
<dbReference type="AlphaFoldDB" id="A0A5B8MUG4"/>
<gene>
    <name evidence="6" type="ORF">A3770_09p56100</name>
</gene>
<comment type="subcellular location">
    <subcellularLocation>
        <location evidence="1">Nucleus</location>
    </subcellularLocation>
</comment>
<comment type="similarity">
    <text evidence="2">Belongs to the RRP1 family.</text>
</comment>
<dbReference type="PANTHER" id="PTHR13026:SF0">
    <property type="entry name" value="RIBOSOMAL RNA PROCESSING 1B"/>
    <property type="match status" value="1"/>
</dbReference>
<evidence type="ECO:0000313" key="7">
    <source>
        <dbReference type="Proteomes" id="UP000316726"/>
    </source>
</evidence>
<evidence type="ECO:0000256" key="5">
    <source>
        <dbReference type="SAM" id="MobiDB-lite"/>
    </source>
</evidence>
<dbReference type="Gene3D" id="1.25.10.10">
    <property type="entry name" value="Leucine-rich Repeat Variant"/>
    <property type="match status" value="1"/>
</dbReference>
<dbReference type="InterPro" id="IPR011989">
    <property type="entry name" value="ARM-like"/>
</dbReference>
<feature type="region of interest" description="Disordered" evidence="5">
    <location>
        <begin position="381"/>
        <end position="408"/>
    </location>
</feature>
<proteinExistence type="inferred from homology"/>
<evidence type="ECO:0000256" key="3">
    <source>
        <dbReference type="ARBA" id="ARBA00022552"/>
    </source>
</evidence>